<evidence type="ECO:0000256" key="1">
    <source>
        <dbReference type="SAM" id="MobiDB-lite"/>
    </source>
</evidence>
<protein>
    <submittedName>
        <fullName evidence="2">Uncharacterized protein</fullName>
    </submittedName>
</protein>
<reference evidence="2 3" key="1">
    <citation type="submission" date="2019-02" db="EMBL/GenBank/DDBJ databases">
        <title>Deep-cultivation of Planctomycetes and their phenomic and genomic characterization uncovers novel biology.</title>
        <authorList>
            <person name="Wiegand S."/>
            <person name="Jogler M."/>
            <person name="Boedeker C."/>
            <person name="Pinto D."/>
            <person name="Vollmers J."/>
            <person name="Rivas-Marin E."/>
            <person name="Kohn T."/>
            <person name="Peeters S.H."/>
            <person name="Heuer A."/>
            <person name="Rast P."/>
            <person name="Oberbeckmann S."/>
            <person name="Bunk B."/>
            <person name="Jeske O."/>
            <person name="Meyerdierks A."/>
            <person name="Storesund J.E."/>
            <person name="Kallscheuer N."/>
            <person name="Luecker S."/>
            <person name="Lage O.M."/>
            <person name="Pohl T."/>
            <person name="Merkel B.J."/>
            <person name="Hornburger P."/>
            <person name="Mueller R.-W."/>
            <person name="Bruemmer F."/>
            <person name="Labrenz M."/>
            <person name="Spormann A.M."/>
            <person name="Op den Camp H."/>
            <person name="Overmann J."/>
            <person name="Amann R."/>
            <person name="Jetten M.S.M."/>
            <person name="Mascher T."/>
            <person name="Medema M.H."/>
            <person name="Devos D.P."/>
            <person name="Kaster A.-K."/>
            <person name="Ovreas L."/>
            <person name="Rohde M."/>
            <person name="Galperin M.Y."/>
            <person name="Jogler C."/>
        </authorList>
    </citation>
    <scope>NUCLEOTIDE SEQUENCE [LARGE SCALE GENOMIC DNA]</scope>
    <source>
        <strain evidence="2 3">K22_7</strain>
    </source>
</reference>
<dbReference type="AlphaFoldDB" id="A0A517NAN6"/>
<proteinExistence type="predicted"/>
<dbReference type="OrthoDB" id="269669at2"/>
<sequence length="156" mass="17400">MNVTLCREDGVYQAGGELMAKWRVRRISMDDLQSIEVSVLWHTEGKGDEDLHVHHFHRIVESQIRQIGFADEQAIRCVLPASPLSYQGHLITVRWCIRMRLFMQDGRKIMAEQPFHLVAPGAYPIATSAARNRTGAVDPDDGSGVSDGMTIASLGQ</sequence>
<dbReference type="Proteomes" id="UP000318538">
    <property type="component" value="Chromosome"/>
</dbReference>
<dbReference type="KEGG" id="rlc:K227x_24660"/>
<accession>A0A517NAN6</accession>
<keyword evidence="3" id="KW-1185">Reference proteome</keyword>
<organism evidence="2 3">
    <name type="scientific">Rubripirellula lacrimiformis</name>
    <dbReference type="NCBI Taxonomy" id="1930273"/>
    <lineage>
        <taxon>Bacteria</taxon>
        <taxon>Pseudomonadati</taxon>
        <taxon>Planctomycetota</taxon>
        <taxon>Planctomycetia</taxon>
        <taxon>Pirellulales</taxon>
        <taxon>Pirellulaceae</taxon>
        <taxon>Rubripirellula</taxon>
    </lineage>
</organism>
<name>A0A517NAN6_9BACT</name>
<evidence type="ECO:0000313" key="3">
    <source>
        <dbReference type="Proteomes" id="UP000318538"/>
    </source>
</evidence>
<feature type="region of interest" description="Disordered" evidence="1">
    <location>
        <begin position="132"/>
        <end position="156"/>
    </location>
</feature>
<gene>
    <name evidence="2" type="ORF">K227x_24660</name>
</gene>
<dbReference type="RefSeq" id="WP_145169614.1">
    <property type="nucleotide sequence ID" value="NZ_CP036525.1"/>
</dbReference>
<evidence type="ECO:0000313" key="2">
    <source>
        <dbReference type="EMBL" id="QDT04078.1"/>
    </source>
</evidence>
<dbReference type="EMBL" id="CP036525">
    <property type="protein sequence ID" value="QDT04078.1"/>
    <property type="molecule type" value="Genomic_DNA"/>
</dbReference>